<gene>
    <name evidence="2" type="ORF">PVAP13_6NG064240</name>
</gene>
<dbReference type="Proteomes" id="UP000823388">
    <property type="component" value="Chromosome 6N"/>
</dbReference>
<protein>
    <submittedName>
        <fullName evidence="2">Uncharacterized protein</fullName>
    </submittedName>
</protein>
<comment type="caution">
    <text evidence="2">The sequence shown here is derived from an EMBL/GenBank/DDBJ whole genome shotgun (WGS) entry which is preliminary data.</text>
</comment>
<evidence type="ECO:0000313" key="3">
    <source>
        <dbReference type="Proteomes" id="UP000823388"/>
    </source>
</evidence>
<dbReference type="AlphaFoldDB" id="A0A8T0QU42"/>
<name>A0A8T0QU42_PANVG</name>
<keyword evidence="3" id="KW-1185">Reference proteome</keyword>
<feature type="compositionally biased region" description="Low complexity" evidence="1">
    <location>
        <begin position="32"/>
        <end position="45"/>
    </location>
</feature>
<evidence type="ECO:0000256" key="1">
    <source>
        <dbReference type="SAM" id="MobiDB-lite"/>
    </source>
</evidence>
<accession>A0A8T0QU42</accession>
<organism evidence="2 3">
    <name type="scientific">Panicum virgatum</name>
    <name type="common">Blackwell switchgrass</name>
    <dbReference type="NCBI Taxonomy" id="38727"/>
    <lineage>
        <taxon>Eukaryota</taxon>
        <taxon>Viridiplantae</taxon>
        <taxon>Streptophyta</taxon>
        <taxon>Embryophyta</taxon>
        <taxon>Tracheophyta</taxon>
        <taxon>Spermatophyta</taxon>
        <taxon>Magnoliopsida</taxon>
        <taxon>Liliopsida</taxon>
        <taxon>Poales</taxon>
        <taxon>Poaceae</taxon>
        <taxon>PACMAD clade</taxon>
        <taxon>Panicoideae</taxon>
        <taxon>Panicodae</taxon>
        <taxon>Paniceae</taxon>
        <taxon>Panicinae</taxon>
        <taxon>Panicum</taxon>
        <taxon>Panicum sect. Hiantes</taxon>
    </lineage>
</organism>
<evidence type="ECO:0000313" key="2">
    <source>
        <dbReference type="EMBL" id="KAG2576666.1"/>
    </source>
</evidence>
<feature type="compositionally biased region" description="Pro residues" evidence="1">
    <location>
        <begin position="73"/>
        <end position="84"/>
    </location>
</feature>
<reference evidence="2" key="1">
    <citation type="submission" date="2020-05" db="EMBL/GenBank/DDBJ databases">
        <title>WGS assembly of Panicum virgatum.</title>
        <authorList>
            <person name="Lovell J.T."/>
            <person name="Jenkins J."/>
            <person name="Shu S."/>
            <person name="Juenger T.E."/>
            <person name="Schmutz J."/>
        </authorList>
    </citation>
    <scope>NUCLEOTIDE SEQUENCE</scope>
    <source>
        <strain evidence="2">AP13</strain>
    </source>
</reference>
<feature type="region of interest" description="Disordered" evidence="1">
    <location>
        <begin position="1"/>
        <end position="126"/>
    </location>
</feature>
<feature type="compositionally biased region" description="Polar residues" evidence="1">
    <location>
        <begin position="19"/>
        <end position="31"/>
    </location>
</feature>
<feature type="compositionally biased region" description="Low complexity" evidence="1">
    <location>
        <begin position="87"/>
        <end position="98"/>
    </location>
</feature>
<dbReference type="EMBL" id="CM029048">
    <property type="protein sequence ID" value="KAG2576666.1"/>
    <property type="molecule type" value="Genomic_DNA"/>
</dbReference>
<proteinExistence type="predicted"/>
<sequence>MRPRRSPSPQHHQLRGRRVSSSGCLSTGSGYTTTLRPPRTTTATARPRRRRSQSGTGSRGFVGSWTASRPWRLCPPPPPPPPLQCPASGLDSAAGSAGRRPPGSSPRWGASRRAPAWSLRPPRRGR</sequence>